<sequence>MEEMGRLRQLKCAGNVVRSVRSSISSSERDGAIQQKPAHVSVVLAQEASSEQNITTKCTACKRPMKGHNQYMDCSKNQQGSGAGI</sequence>
<evidence type="ECO:0000313" key="1">
    <source>
        <dbReference type="EMBL" id="KAJ7390869.1"/>
    </source>
</evidence>
<name>A0A9X0DAE6_9CNID</name>
<evidence type="ECO:0000313" key="2">
    <source>
        <dbReference type="Proteomes" id="UP001163046"/>
    </source>
</evidence>
<comment type="caution">
    <text evidence="1">The sequence shown here is derived from an EMBL/GenBank/DDBJ whole genome shotgun (WGS) entry which is preliminary data.</text>
</comment>
<proteinExistence type="predicted"/>
<accession>A0A9X0DAE6</accession>
<dbReference type="AlphaFoldDB" id="A0A9X0DAE6"/>
<keyword evidence="2" id="KW-1185">Reference proteome</keyword>
<gene>
    <name evidence="1" type="ORF">OS493_021760</name>
</gene>
<protein>
    <submittedName>
        <fullName evidence="1">Uncharacterized protein</fullName>
    </submittedName>
</protein>
<organism evidence="1 2">
    <name type="scientific">Desmophyllum pertusum</name>
    <dbReference type="NCBI Taxonomy" id="174260"/>
    <lineage>
        <taxon>Eukaryota</taxon>
        <taxon>Metazoa</taxon>
        <taxon>Cnidaria</taxon>
        <taxon>Anthozoa</taxon>
        <taxon>Hexacorallia</taxon>
        <taxon>Scleractinia</taxon>
        <taxon>Caryophylliina</taxon>
        <taxon>Caryophylliidae</taxon>
        <taxon>Desmophyllum</taxon>
    </lineage>
</organism>
<dbReference type="Proteomes" id="UP001163046">
    <property type="component" value="Unassembled WGS sequence"/>
</dbReference>
<dbReference type="EMBL" id="MU825410">
    <property type="protein sequence ID" value="KAJ7390869.1"/>
    <property type="molecule type" value="Genomic_DNA"/>
</dbReference>
<reference evidence="1" key="1">
    <citation type="submission" date="2023-01" db="EMBL/GenBank/DDBJ databases">
        <title>Genome assembly of the deep-sea coral Lophelia pertusa.</title>
        <authorList>
            <person name="Herrera S."/>
            <person name="Cordes E."/>
        </authorList>
    </citation>
    <scope>NUCLEOTIDE SEQUENCE</scope>
    <source>
        <strain evidence="1">USNM1676648</strain>
        <tissue evidence="1">Polyp</tissue>
    </source>
</reference>